<comment type="caution">
    <text evidence="2">The sequence shown here is derived from an EMBL/GenBank/DDBJ whole genome shotgun (WGS) entry which is preliminary data.</text>
</comment>
<dbReference type="Proteomes" id="UP000324748">
    <property type="component" value="Unassembled WGS sequence"/>
</dbReference>
<reference evidence="2 3" key="1">
    <citation type="submission" date="2019-05" db="EMBL/GenBank/DDBJ databases">
        <title>Emergence of the Ug99 lineage of the wheat stem rust pathogen through somatic hybridization.</title>
        <authorList>
            <person name="Li F."/>
            <person name="Upadhyaya N.M."/>
            <person name="Sperschneider J."/>
            <person name="Matny O."/>
            <person name="Nguyen-Phuc H."/>
            <person name="Mago R."/>
            <person name="Raley C."/>
            <person name="Miller M.E."/>
            <person name="Silverstein K.A.T."/>
            <person name="Henningsen E."/>
            <person name="Hirsch C.D."/>
            <person name="Visser B."/>
            <person name="Pretorius Z.A."/>
            <person name="Steffenson B.J."/>
            <person name="Schwessinger B."/>
            <person name="Dodds P.N."/>
            <person name="Figueroa M."/>
        </authorList>
    </citation>
    <scope>NUCLEOTIDE SEQUENCE [LARGE SCALE GENOMIC DNA]</scope>
    <source>
        <strain evidence="2">21-0</strain>
    </source>
</reference>
<dbReference type="EMBL" id="VSWC01000066">
    <property type="protein sequence ID" value="KAA1098320.1"/>
    <property type="molecule type" value="Genomic_DNA"/>
</dbReference>
<organism evidence="2 3">
    <name type="scientific">Puccinia graminis f. sp. tritici</name>
    <dbReference type="NCBI Taxonomy" id="56615"/>
    <lineage>
        <taxon>Eukaryota</taxon>
        <taxon>Fungi</taxon>
        <taxon>Dikarya</taxon>
        <taxon>Basidiomycota</taxon>
        <taxon>Pucciniomycotina</taxon>
        <taxon>Pucciniomycetes</taxon>
        <taxon>Pucciniales</taxon>
        <taxon>Pucciniaceae</taxon>
        <taxon>Puccinia</taxon>
    </lineage>
</organism>
<evidence type="ECO:0000313" key="2">
    <source>
        <dbReference type="EMBL" id="KAA1098320.1"/>
    </source>
</evidence>
<proteinExistence type="predicted"/>
<evidence type="ECO:0000313" key="3">
    <source>
        <dbReference type="Proteomes" id="UP000324748"/>
    </source>
</evidence>
<protein>
    <submittedName>
        <fullName evidence="2">Uncharacterized protein</fullName>
    </submittedName>
</protein>
<gene>
    <name evidence="2" type="ORF">PGT21_033272</name>
</gene>
<dbReference type="AlphaFoldDB" id="A0A5B0PCF5"/>
<keyword evidence="3" id="KW-1185">Reference proteome</keyword>
<accession>A0A5B0PCF5</accession>
<name>A0A5B0PCF5_PUCGR</name>
<sequence>MVTPSSESRVRLTRPAPHKRPAEAEIDRWPTVFVSFPSAVSIHSTTITHLLTQLPSPQNCSDISPTNSHPSKLQSFPSSSLSNSAFFSLSFSIFSQLSHSSLTHIDGDFKSSHPQLNRRSFSLLQRYL</sequence>
<feature type="region of interest" description="Disordered" evidence="1">
    <location>
        <begin position="1"/>
        <end position="22"/>
    </location>
</feature>
<evidence type="ECO:0000256" key="1">
    <source>
        <dbReference type="SAM" id="MobiDB-lite"/>
    </source>
</evidence>